<evidence type="ECO:0000313" key="2">
    <source>
        <dbReference type="EMBL" id="SDL51989.1"/>
    </source>
</evidence>
<evidence type="ECO:0000313" key="3">
    <source>
        <dbReference type="Proteomes" id="UP000198901"/>
    </source>
</evidence>
<keyword evidence="3" id="KW-1185">Reference proteome</keyword>
<dbReference type="EMBL" id="FNGS01000002">
    <property type="protein sequence ID" value="SDL51989.1"/>
    <property type="molecule type" value="Genomic_DNA"/>
</dbReference>
<dbReference type="RefSeq" id="WP_093198813.1">
    <property type="nucleotide sequence ID" value="NZ_FNGS01000002.1"/>
</dbReference>
<proteinExistence type="predicted"/>
<dbReference type="AlphaFoldDB" id="A0A1G9KQQ6"/>
<dbReference type="PANTHER" id="PTHR12110">
    <property type="entry name" value="HYDROXYPYRUVATE ISOMERASE"/>
    <property type="match status" value="1"/>
</dbReference>
<dbReference type="SUPFAM" id="SSF51658">
    <property type="entry name" value="Xylose isomerase-like"/>
    <property type="match status" value="1"/>
</dbReference>
<dbReference type="OrthoDB" id="930834at2"/>
<dbReference type="Proteomes" id="UP000198901">
    <property type="component" value="Unassembled WGS sequence"/>
</dbReference>
<evidence type="ECO:0000259" key="1">
    <source>
        <dbReference type="Pfam" id="PF01261"/>
    </source>
</evidence>
<dbReference type="InterPro" id="IPR036237">
    <property type="entry name" value="Xyl_isomerase-like_sf"/>
</dbReference>
<feature type="domain" description="Xylose isomerase-like TIM barrel" evidence="1">
    <location>
        <begin position="53"/>
        <end position="295"/>
    </location>
</feature>
<dbReference type="Pfam" id="PF01261">
    <property type="entry name" value="AP_endonuc_2"/>
    <property type="match status" value="1"/>
</dbReference>
<reference evidence="2 3" key="1">
    <citation type="submission" date="2016-10" db="EMBL/GenBank/DDBJ databases">
        <authorList>
            <person name="de Groot N.N."/>
        </authorList>
    </citation>
    <scope>NUCLEOTIDE SEQUENCE [LARGE SCALE GENOMIC DNA]</scope>
    <source>
        <strain evidence="2 3">DSM 21668</strain>
    </source>
</reference>
<sequence length="304" mass="32641">MSTRREALKNLLVVAGAAVLPIPALALPSGSFTYCLNMSTLRGHKLGFRKELETASKAGFRSVEIWVDTLQEYVKSGNSVADARRLAGDLGITLENAIGFAPWIVPDAAARAKGVEQLKQEMELLHGAGCRRIATPPAGATTGERLDLYEVADRYHHILELGIQTGVIPQLELWGFSKNLSKLGEVLFVAAQSGLPQARILLDVYHLYKGGSGNATLPLAGTAGIEIFHVNDYPGTIPVDKIGDGDRVYPGDGVAPIKDILRTIRKADHPIVLSLEVFNKTYWAQDALAVAKTGLAKLKAVTPA</sequence>
<keyword evidence="2" id="KW-0413">Isomerase</keyword>
<protein>
    <submittedName>
        <fullName evidence="2">Sugar phosphate isomerase/epimerase</fullName>
    </submittedName>
</protein>
<dbReference type="STRING" id="563176.SAMN04488090_1104"/>
<dbReference type="Gene3D" id="3.20.20.150">
    <property type="entry name" value="Divalent-metal-dependent TIM barrel enzymes"/>
    <property type="match status" value="1"/>
</dbReference>
<dbReference type="PROSITE" id="PS51318">
    <property type="entry name" value="TAT"/>
    <property type="match status" value="1"/>
</dbReference>
<dbReference type="PANTHER" id="PTHR12110:SF48">
    <property type="entry name" value="BLL3656 PROTEIN"/>
    <property type="match status" value="1"/>
</dbReference>
<dbReference type="InterPro" id="IPR050312">
    <property type="entry name" value="IolE/XylAMocC-like"/>
</dbReference>
<dbReference type="InterPro" id="IPR013022">
    <property type="entry name" value="Xyl_isomerase-like_TIM-brl"/>
</dbReference>
<accession>A0A1G9KQQ6</accession>
<dbReference type="InterPro" id="IPR006311">
    <property type="entry name" value="TAT_signal"/>
</dbReference>
<name>A0A1G9KQQ6_9BACT</name>
<organism evidence="2 3">
    <name type="scientific">Siphonobacter aquaeclarae</name>
    <dbReference type="NCBI Taxonomy" id="563176"/>
    <lineage>
        <taxon>Bacteria</taxon>
        <taxon>Pseudomonadati</taxon>
        <taxon>Bacteroidota</taxon>
        <taxon>Cytophagia</taxon>
        <taxon>Cytophagales</taxon>
        <taxon>Cytophagaceae</taxon>
        <taxon>Siphonobacter</taxon>
    </lineage>
</organism>
<gene>
    <name evidence="2" type="ORF">SAMN04488090_1104</name>
</gene>
<dbReference type="GO" id="GO:0016853">
    <property type="term" value="F:isomerase activity"/>
    <property type="evidence" value="ECO:0007669"/>
    <property type="project" value="UniProtKB-KW"/>
</dbReference>